<dbReference type="InterPro" id="IPR021109">
    <property type="entry name" value="Peptidase_aspartic_dom_sf"/>
</dbReference>
<dbReference type="WBParaSite" id="ECPE_0000327101-mRNA-1">
    <property type="protein sequence ID" value="ECPE_0000327101-mRNA-1"/>
    <property type="gene ID" value="ECPE_0000327101"/>
</dbReference>
<evidence type="ECO:0000313" key="1">
    <source>
        <dbReference type="EMBL" id="VDP68950.1"/>
    </source>
</evidence>
<accession>A0A183A8I3</accession>
<dbReference type="Proteomes" id="UP000272942">
    <property type="component" value="Unassembled WGS sequence"/>
</dbReference>
<evidence type="ECO:0000313" key="2">
    <source>
        <dbReference type="Proteomes" id="UP000272942"/>
    </source>
</evidence>
<reference evidence="3" key="1">
    <citation type="submission" date="2016-06" db="UniProtKB">
        <authorList>
            <consortium name="WormBaseParasite"/>
        </authorList>
    </citation>
    <scope>IDENTIFICATION</scope>
</reference>
<keyword evidence="2" id="KW-1185">Reference proteome</keyword>
<proteinExistence type="predicted"/>
<gene>
    <name evidence="1" type="ORF">ECPE_LOCUS3268</name>
</gene>
<dbReference type="SUPFAM" id="SSF50630">
    <property type="entry name" value="Acid proteases"/>
    <property type="match status" value="1"/>
</dbReference>
<dbReference type="Pfam" id="PF13650">
    <property type="entry name" value="Asp_protease_2"/>
    <property type="match status" value="1"/>
</dbReference>
<sequence length="148" mass="16547">MKKESSSEPEVPAADRVNGVQLPAKRKGIFAKMLVNGEEVTFQLDSGASVNIIPRNFMPDTKLDPTQTRLVMWNGANGNHLLKPYKEMDISEEPLLEKVQTISKFLHLEQLPTAAKPLHQFGIPGETFKKLMKNNKSPLMSYPGEDKS</sequence>
<dbReference type="OrthoDB" id="5984808at2759"/>
<dbReference type="EMBL" id="UZAN01040243">
    <property type="protein sequence ID" value="VDP68950.1"/>
    <property type="molecule type" value="Genomic_DNA"/>
</dbReference>
<reference evidence="1 2" key="2">
    <citation type="submission" date="2018-11" db="EMBL/GenBank/DDBJ databases">
        <authorList>
            <consortium name="Pathogen Informatics"/>
        </authorList>
    </citation>
    <scope>NUCLEOTIDE SEQUENCE [LARGE SCALE GENOMIC DNA]</scope>
    <source>
        <strain evidence="1 2">Egypt</strain>
    </source>
</reference>
<evidence type="ECO:0000313" key="3">
    <source>
        <dbReference type="WBParaSite" id="ECPE_0000327101-mRNA-1"/>
    </source>
</evidence>
<dbReference type="AlphaFoldDB" id="A0A183A8I3"/>
<name>A0A183A8I3_9TREM</name>
<dbReference type="Gene3D" id="2.40.70.10">
    <property type="entry name" value="Acid Proteases"/>
    <property type="match status" value="1"/>
</dbReference>
<protein>
    <submittedName>
        <fullName evidence="3">Peptidase A2 domain-containing protein</fullName>
    </submittedName>
</protein>
<organism evidence="3">
    <name type="scientific">Echinostoma caproni</name>
    <dbReference type="NCBI Taxonomy" id="27848"/>
    <lineage>
        <taxon>Eukaryota</taxon>
        <taxon>Metazoa</taxon>
        <taxon>Spiralia</taxon>
        <taxon>Lophotrochozoa</taxon>
        <taxon>Platyhelminthes</taxon>
        <taxon>Trematoda</taxon>
        <taxon>Digenea</taxon>
        <taxon>Plagiorchiida</taxon>
        <taxon>Echinostomata</taxon>
        <taxon>Echinostomatoidea</taxon>
        <taxon>Echinostomatidae</taxon>
        <taxon>Echinostoma</taxon>
    </lineage>
</organism>